<evidence type="ECO:0000256" key="1">
    <source>
        <dbReference type="SAM" id="MobiDB-lite"/>
    </source>
</evidence>
<name>A0ABW1CIB6_9ACTN</name>
<dbReference type="RefSeq" id="WP_379515006.1">
    <property type="nucleotide sequence ID" value="NZ_JBHSPA010000022.1"/>
</dbReference>
<keyword evidence="3" id="KW-1185">Reference proteome</keyword>
<dbReference type="EMBL" id="JBHSPA010000022">
    <property type="protein sequence ID" value="MFC5825489.1"/>
    <property type="molecule type" value="Genomic_DNA"/>
</dbReference>
<protein>
    <submittedName>
        <fullName evidence="2">Uncharacterized protein</fullName>
    </submittedName>
</protein>
<reference evidence="3" key="1">
    <citation type="journal article" date="2019" name="Int. J. Syst. Evol. Microbiol.">
        <title>The Global Catalogue of Microorganisms (GCM) 10K type strain sequencing project: providing services to taxonomists for standard genome sequencing and annotation.</title>
        <authorList>
            <consortium name="The Broad Institute Genomics Platform"/>
            <consortium name="The Broad Institute Genome Sequencing Center for Infectious Disease"/>
            <person name="Wu L."/>
            <person name="Ma J."/>
        </authorList>
    </citation>
    <scope>NUCLEOTIDE SEQUENCE [LARGE SCALE GENOMIC DNA]</scope>
    <source>
        <strain evidence="3">CCUG 53903</strain>
    </source>
</reference>
<evidence type="ECO:0000313" key="3">
    <source>
        <dbReference type="Proteomes" id="UP001596058"/>
    </source>
</evidence>
<feature type="region of interest" description="Disordered" evidence="1">
    <location>
        <begin position="1"/>
        <end position="148"/>
    </location>
</feature>
<sequence length="161" mass="17214">MTQTATMAAHSPGSLHFSSPQPVEAMFGPLSPPWIESVPPWDSAPAAPPWEDATTLPPWEEVLPALPSATAGPAIEVSVPSRSPRGNGPRKHLTPPDDRAVKPLVPPGERPSPQGQPSPEPPPPSQEPPARPQGHGMPDPCATFDDFRRGPCYDILKRLTR</sequence>
<proteinExistence type="predicted"/>
<feature type="compositionally biased region" description="Low complexity" evidence="1">
    <location>
        <begin position="39"/>
        <end position="53"/>
    </location>
</feature>
<evidence type="ECO:0000313" key="2">
    <source>
        <dbReference type="EMBL" id="MFC5825489.1"/>
    </source>
</evidence>
<organism evidence="2 3">
    <name type="scientific">Nonomuraea insulae</name>
    <dbReference type="NCBI Taxonomy" id="1616787"/>
    <lineage>
        <taxon>Bacteria</taxon>
        <taxon>Bacillati</taxon>
        <taxon>Actinomycetota</taxon>
        <taxon>Actinomycetes</taxon>
        <taxon>Streptosporangiales</taxon>
        <taxon>Streptosporangiaceae</taxon>
        <taxon>Nonomuraea</taxon>
    </lineage>
</organism>
<gene>
    <name evidence="2" type="ORF">ACFPZ3_16640</name>
</gene>
<accession>A0ABW1CIB6</accession>
<feature type="compositionally biased region" description="Pro residues" evidence="1">
    <location>
        <begin position="104"/>
        <end position="131"/>
    </location>
</feature>
<dbReference type="Proteomes" id="UP001596058">
    <property type="component" value="Unassembled WGS sequence"/>
</dbReference>
<comment type="caution">
    <text evidence="2">The sequence shown here is derived from an EMBL/GenBank/DDBJ whole genome shotgun (WGS) entry which is preliminary data.</text>
</comment>